<proteinExistence type="predicted"/>
<gene>
    <name evidence="3" type="ORF">URODEC1_LOCUS44640</name>
    <name evidence="4" type="ORF">URODEC1_LOCUS51931</name>
</gene>
<dbReference type="Proteomes" id="UP001497457">
    <property type="component" value="Chromosome 20rd"/>
</dbReference>
<name>A0ABC9A977_9POAL</name>
<feature type="chain" id="PRO_5044721492" description="Secreted protein" evidence="2">
    <location>
        <begin position="20"/>
        <end position="89"/>
    </location>
</feature>
<accession>A0ABC9A977</accession>
<feature type="region of interest" description="Disordered" evidence="1">
    <location>
        <begin position="59"/>
        <end position="89"/>
    </location>
</feature>
<protein>
    <recommendedName>
        <fullName evidence="6">Secreted protein</fullName>
    </recommendedName>
</protein>
<sequence length="89" mass="9574">MRAISVCATFLSALLLLHCILPSSRVMVSKETIQSRKLLQLQSGFVSSEKAPRQVLHATAAAAANKTPGAQVSDNMKKQTPSRSNPIQN</sequence>
<dbReference type="EMBL" id="OZ075130">
    <property type="protein sequence ID" value="CAL4973496.1"/>
    <property type="molecule type" value="Genomic_DNA"/>
</dbReference>
<keyword evidence="5" id="KW-1185">Reference proteome</keyword>
<evidence type="ECO:0000256" key="2">
    <source>
        <dbReference type="SAM" id="SignalP"/>
    </source>
</evidence>
<dbReference type="Proteomes" id="UP001497457">
    <property type="component" value="Chromosome 19rd"/>
</dbReference>
<feature type="compositionally biased region" description="Polar residues" evidence="1">
    <location>
        <begin position="68"/>
        <end position="89"/>
    </location>
</feature>
<evidence type="ECO:0000256" key="1">
    <source>
        <dbReference type="SAM" id="MobiDB-lite"/>
    </source>
</evidence>
<organism evidence="4 5">
    <name type="scientific">Urochloa decumbens</name>
    <dbReference type="NCBI Taxonomy" id="240449"/>
    <lineage>
        <taxon>Eukaryota</taxon>
        <taxon>Viridiplantae</taxon>
        <taxon>Streptophyta</taxon>
        <taxon>Embryophyta</taxon>
        <taxon>Tracheophyta</taxon>
        <taxon>Spermatophyta</taxon>
        <taxon>Magnoliopsida</taxon>
        <taxon>Liliopsida</taxon>
        <taxon>Poales</taxon>
        <taxon>Poaceae</taxon>
        <taxon>PACMAD clade</taxon>
        <taxon>Panicoideae</taxon>
        <taxon>Panicodae</taxon>
        <taxon>Paniceae</taxon>
        <taxon>Melinidinae</taxon>
        <taxon>Urochloa</taxon>
    </lineage>
</organism>
<feature type="signal peptide" evidence="2">
    <location>
        <begin position="1"/>
        <end position="19"/>
    </location>
</feature>
<dbReference type="AlphaFoldDB" id="A0ABC9A977"/>
<evidence type="ECO:0008006" key="6">
    <source>
        <dbReference type="Google" id="ProtNLM"/>
    </source>
</evidence>
<reference evidence="4 5" key="1">
    <citation type="submission" date="2024-10" db="EMBL/GenBank/DDBJ databases">
        <authorList>
            <person name="Ryan C."/>
        </authorList>
    </citation>
    <scope>NUCLEOTIDE SEQUENCE [LARGE SCALE GENOMIC DNA]</scope>
</reference>
<evidence type="ECO:0000313" key="5">
    <source>
        <dbReference type="Proteomes" id="UP001497457"/>
    </source>
</evidence>
<keyword evidence="2" id="KW-0732">Signal</keyword>
<evidence type="ECO:0000313" key="4">
    <source>
        <dbReference type="EMBL" id="CAL4973496.1"/>
    </source>
</evidence>
<evidence type="ECO:0000313" key="3">
    <source>
        <dbReference type="EMBL" id="CAL4960808.1"/>
    </source>
</evidence>
<dbReference type="EMBL" id="OZ075129">
    <property type="protein sequence ID" value="CAL4960808.1"/>
    <property type="molecule type" value="Genomic_DNA"/>
</dbReference>